<feature type="transmembrane region" description="Helical" evidence="7">
    <location>
        <begin position="353"/>
        <end position="373"/>
    </location>
</feature>
<organism evidence="8 9">
    <name type="scientific">Riccia sorocarpa</name>
    <dbReference type="NCBI Taxonomy" id="122646"/>
    <lineage>
        <taxon>Eukaryota</taxon>
        <taxon>Viridiplantae</taxon>
        <taxon>Streptophyta</taxon>
        <taxon>Embryophyta</taxon>
        <taxon>Marchantiophyta</taxon>
        <taxon>Marchantiopsida</taxon>
        <taxon>Marchantiidae</taxon>
        <taxon>Marchantiales</taxon>
        <taxon>Ricciaceae</taxon>
        <taxon>Riccia</taxon>
    </lineage>
</organism>
<evidence type="ECO:0000256" key="5">
    <source>
        <dbReference type="ARBA" id="ARBA00022989"/>
    </source>
</evidence>
<keyword evidence="3" id="KW-0813">Transport</keyword>
<evidence type="ECO:0000256" key="7">
    <source>
        <dbReference type="SAM" id="Phobius"/>
    </source>
</evidence>
<feature type="transmembrane region" description="Helical" evidence="7">
    <location>
        <begin position="137"/>
        <end position="156"/>
    </location>
</feature>
<dbReference type="GO" id="GO:0022857">
    <property type="term" value="F:transmembrane transporter activity"/>
    <property type="evidence" value="ECO:0007669"/>
    <property type="project" value="UniProtKB-ARBA"/>
</dbReference>
<evidence type="ECO:0000256" key="4">
    <source>
        <dbReference type="ARBA" id="ARBA00022692"/>
    </source>
</evidence>
<dbReference type="EMBL" id="JBJQOH010000008">
    <property type="protein sequence ID" value="KAL3675904.1"/>
    <property type="molecule type" value="Genomic_DNA"/>
</dbReference>
<protein>
    <recommendedName>
        <fullName evidence="10">PIN-like protein</fullName>
    </recommendedName>
</protein>
<keyword evidence="5 7" id="KW-1133">Transmembrane helix</keyword>
<feature type="transmembrane region" description="Helical" evidence="7">
    <location>
        <begin position="385"/>
        <end position="404"/>
    </location>
</feature>
<proteinExistence type="inferred from homology"/>
<comment type="subcellular location">
    <subcellularLocation>
        <location evidence="1">Membrane</location>
        <topology evidence="1">Multi-pass membrane protein</topology>
    </subcellularLocation>
</comment>
<comment type="similarity">
    <text evidence="2">Belongs to the SLC29A/ENT transporter (TC 2.A.57) family.</text>
</comment>
<evidence type="ECO:0000313" key="9">
    <source>
        <dbReference type="Proteomes" id="UP001633002"/>
    </source>
</evidence>
<dbReference type="GO" id="GO:0015858">
    <property type="term" value="P:nucleoside transport"/>
    <property type="evidence" value="ECO:0007669"/>
    <property type="project" value="UniProtKB-ARBA"/>
</dbReference>
<dbReference type="GO" id="GO:0016020">
    <property type="term" value="C:membrane"/>
    <property type="evidence" value="ECO:0007669"/>
    <property type="project" value="UniProtKB-SubCell"/>
</dbReference>
<feature type="transmembrane region" description="Helical" evidence="7">
    <location>
        <begin position="230"/>
        <end position="248"/>
    </location>
</feature>
<dbReference type="InterPro" id="IPR002259">
    <property type="entry name" value="Eqnu_transpt"/>
</dbReference>
<keyword evidence="4 7" id="KW-0812">Transmembrane</keyword>
<dbReference type="PANTHER" id="PTHR10332:SF10">
    <property type="entry name" value="EQUILIBRATIVE NUCLEOSIDE TRANSPORTER 4"/>
    <property type="match status" value="1"/>
</dbReference>
<feature type="transmembrane region" description="Helical" evidence="7">
    <location>
        <begin position="162"/>
        <end position="187"/>
    </location>
</feature>
<feature type="transmembrane region" description="Helical" evidence="7">
    <location>
        <begin position="199"/>
        <end position="224"/>
    </location>
</feature>
<keyword evidence="6 7" id="KW-0472">Membrane</keyword>
<evidence type="ECO:0000256" key="2">
    <source>
        <dbReference type="ARBA" id="ARBA00007965"/>
    </source>
</evidence>
<dbReference type="Proteomes" id="UP001633002">
    <property type="component" value="Unassembled WGS sequence"/>
</dbReference>
<evidence type="ECO:0000313" key="8">
    <source>
        <dbReference type="EMBL" id="KAL3675904.1"/>
    </source>
</evidence>
<comment type="caution">
    <text evidence="8">The sequence shown here is derived from an EMBL/GenBank/DDBJ whole genome shotgun (WGS) entry which is preliminary data.</text>
</comment>
<sequence>MEWAKSATHEVVDTLKEGAEYLVDTVPVRRVSETAETAYETAAGTAGSAYETAAQTAGSAYETATEYLPEAGKGGSLTASVLNTRPFSSLKPDPGNVWKAYLVYVLLSMACTLPWWTFVVAVDYFSYLYPNSHIMRLFPLFYFGPWLVVYVLFSVYGRQFTAWGRINLGCMIALVSLITVPVIDRLFIKGEHGTTGTLWVTLVAVALAGAGDSIAQGSLLGIAAELPERLTHAYVVGASVSGVTMFVIRVITKEAFSYTPTGLRISSIVYFSIAPAIIILVLSIFAYIHYRPEIGYYDSLGLGSIETVRLLLQDEVTVTIEVAASVGIAAVAAGRKSPAQPIDYGPVLSRAKFLAVAVTVTSLVSLFIFPGFLTEDLQSKQMGDWYQVLIVGTYIISDLLGRIVTKQFAMDRHSSLFGTAWARVVIIIFFVLALFLRGPGKLPMLFLLTAILGATNGYLIGSLTLLMPRSNPPDQAEPAGIILATLMTVGSLVGAALSWLLVLA</sequence>
<reference evidence="8 9" key="1">
    <citation type="submission" date="2024-09" db="EMBL/GenBank/DDBJ databases">
        <title>Chromosome-scale assembly of Riccia sorocarpa.</title>
        <authorList>
            <person name="Paukszto L."/>
        </authorList>
    </citation>
    <scope>NUCLEOTIDE SEQUENCE [LARGE SCALE GENOMIC DNA]</scope>
    <source>
        <strain evidence="8">LP-2024</strain>
        <tissue evidence="8">Aerial parts of the thallus</tissue>
    </source>
</reference>
<evidence type="ECO:0000256" key="3">
    <source>
        <dbReference type="ARBA" id="ARBA00022448"/>
    </source>
</evidence>
<feature type="transmembrane region" description="Helical" evidence="7">
    <location>
        <begin position="268"/>
        <end position="290"/>
    </location>
</feature>
<dbReference type="PANTHER" id="PTHR10332">
    <property type="entry name" value="EQUILIBRATIVE NUCLEOSIDE TRANSPORTER"/>
    <property type="match status" value="1"/>
</dbReference>
<feature type="transmembrane region" description="Helical" evidence="7">
    <location>
        <begin position="416"/>
        <end position="436"/>
    </location>
</feature>
<feature type="transmembrane region" description="Helical" evidence="7">
    <location>
        <begin position="101"/>
        <end position="125"/>
    </location>
</feature>
<keyword evidence="9" id="KW-1185">Reference proteome</keyword>
<dbReference type="InterPro" id="IPR036259">
    <property type="entry name" value="MFS_trans_sf"/>
</dbReference>
<name>A0ABD3GFE0_9MARC</name>
<feature type="transmembrane region" description="Helical" evidence="7">
    <location>
        <begin position="442"/>
        <end position="467"/>
    </location>
</feature>
<evidence type="ECO:0000256" key="1">
    <source>
        <dbReference type="ARBA" id="ARBA00004141"/>
    </source>
</evidence>
<evidence type="ECO:0008006" key="10">
    <source>
        <dbReference type="Google" id="ProtNLM"/>
    </source>
</evidence>
<dbReference type="Pfam" id="PF01733">
    <property type="entry name" value="Nucleoside_tran"/>
    <property type="match status" value="1"/>
</dbReference>
<evidence type="ECO:0000256" key="6">
    <source>
        <dbReference type="ARBA" id="ARBA00023136"/>
    </source>
</evidence>
<feature type="transmembrane region" description="Helical" evidence="7">
    <location>
        <begin position="479"/>
        <end position="502"/>
    </location>
</feature>
<accession>A0ABD3GFE0</accession>
<dbReference type="AlphaFoldDB" id="A0ABD3GFE0"/>
<gene>
    <name evidence="8" type="ORF">R1sor_025852</name>
</gene>
<dbReference type="SUPFAM" id="SSF103473">
    <property type="entry name" value="MFS general substrate transporter"/>
    <property type="match status" value="1"/>
</dbReference>